<keyword evidence="1" id="KW-0812">Transmembrane</keyword>
<evidence type="ECO:0000256" key="1">
    <source>
        <dbReference type="SAM" id="Phobius"/>
    </source>
</evidence>
<comment type="caution">
    <text evidence="2">The sequence shown here is derived from an EMBL/GenBank/DDBJ whole genome shotgun (WGS) entry which is preliminary data.</text>
</comment>
<evidence type="ECO:0000313" key="2">
    <source>
        <dbReference type="EMBL" id="GAA0480236.1"/>
    </source>
</evidence>
<protein>
    <recommendedName>
        <fullName evidence="4">DUF4190 domain-containing protein</fullName>
    </recommendedName>
</protein>
<reference evidence="2 3" key="1">
    <citation type="journal article" date="2019" name="Int. J. Syst. Evol. Microbiol.">
        <title>The Global Catalogue of Microorganisms (GCM) 10K type strain sequencing project: providing services to taxonomists for standard genome sequencing and annotation.</title>
        <authorList>
            <consortium name="The Broad Institute Genomics Platform"/>
            <consortium name="The Broad Institute Genome Sequencing Center for Infectious Disease"/>
            <person name="Wu L."/>
            <person name="Ma J."/>
        </authorList>
    </citation>
    <scope>NUCLEOTIDE SEQUENCE [LARGE SCALE GENOMIC DNA]</scope>
    <source>
        <strain evidence="2 3">JCM 12389</strain>
    </source>
</reference>
<name>A0ABN1AMQ8_9BACI</name>
<keyword evidence="1" id="KW-1133">Transmembrane helix</keyword>
<dbReference type="RefSeq" id="WP_343836342.1">
    <property type="nucleotide sequence ID" value="NZ_BAAADO010000001.1"/>
</dbReference>
<proteinExistence type="predicted"/>
<evidence type="ECO:0008006" key="4">
    <source>
        <dbReference type="Google" id="ProtNLM"/>
    </source>
</evidence>
<dbReference type="Proteomes" id="UP001500880">
    <property type="component" value="Unassembled WGS sequence"/>
</dbReference>
<gene>
    <name evidence="2" type="ORF">GCM10008986_00930</name>
</gene>
<dbReference type="EMBL" id="BAAADO010000001">
    <property type="protein sequence ID" value="GAA0480236.1"/>
    <property type="molecule type" value="Genomic_DNA"/>
</dbReference>
<feature type="transmembrane region" description="Helical" evidence="1">
    <location>
        <begin position="20"/>
        <end position="52"/>
    </location>
</feature>
<evidence type="ECO:0000313" key="3">
    <source>
        <dbReference type="Proteomes" id="UP001500880"/>
    </source>
</evidence>
<sequence>MEQQGTPIKPKDPDSKGMAIAALVCGVVALVLYWFPFLPYPLAILGVVFGLIGLKQSKAMGLTGVITGIITLILKAWFWIDFLSYF</sequence>
<keyword evidence="1" id="KW-0472">Membrane</keyword>
<accession>A0ABN1AMQ8</accession>
<keyword evidence="3" id="KW-1185">Reference proteome</keyword>
<organism evidence="2 3">
    <name type="scientific">Salinibacillus aidingensis</name>
    <dbReference type="NCBI Taxonomy" id="237684"/>
    <lineage>
        <taxon>Bacteria</taxon>
        <taxon>Bacillati</taxon>
        <taxon>Bacillota</taxon>
        <taxon>Bacilli</taxon>
        <taxon>Bacillales</taxon>
        <taxon>Bacillaceae</taxon>
        <taxon>Salinibacillus</taxon>
    </lineage>
</organism>
<feature type="transmembrane region" description="Helical" evidence="1">
    <location>
        <begin position="59"/>
        <end position="80"/>
    </location>
</feature>